<feature type="transmembrane region" description="Helical" evidence="6">
    <location>
        <begin position="6"/>
        <end position="25"/>
    </location>
</feature>
<sequence>MKNNPIIPYILIMAFGIGLIFFMSLEGAGNKEEIAEGHEEEATTEEGGAAEEGGATAEGANGEELVSTCIGCHGGDLTGGMGPKIAGLDAEHIKDVLANGIEGTPMTPGLKTGAEAEAIAEYISSLE</sequence>
<keyword evidence="6" id="KW-0472">Membrane</keyword>
<dbReference type="GO" id="GO:0046872">
    <property type="term" value="F:metal ion binding"/>
    <property type="evidence" value="ECO:0007669"/>
    <property type="project" value="UniProtKB-KW"/>
</dbReference>
<dbReference type="InterPro" id="IPR009056">
    <property type="entry name" value="Cyt_c-like_dom"/>
</dbReference>
<gene>
    <name evidence="8" type="ORF">EC501_12085</name>
</gene>
<comment type="caution">
    <text evidence="8">The sequence shown here is derived from an EMBL/GenBank/DDBJ whole genome shotgun (WGS) entry which is preliminary data.</text>
</comment>
<evidence type="ECO:0000313" key="8">
    <source>
        <dbReference type="EMBL" id="RNC98223.1"/>
    </source>
</evidence>
<feature type="domain" description="Cytochrome c" evidence="7">
    <location>
        <begin position="57"/>
        <end position="127"/>
    </location>
</feature>
<keyword evidence="6" id="KW-0812">Transmembrane</keyword>
<dbReference type="Gene3D" id="1.10.760.10">
    <property type="entry name" value="Cytochrome c-like domain"/>
    <property type="match status" value="1"/>
</dbReference>
<dbReference type="PROSITE" id="PS51007">
    <property type="entry name" value="CYTC"/>
    <property type="match status" value="1"/>
</dbReference>
<keyword evidence="9" id="KW-1185">Reference proteome</keyword>
<keyword evidence="2 4" id="KW-0479">Metal-binding</keyword>
<dbReference type="Proteomes" id="UP000279909">
    <property type="component" value="Unassembled WGS sequence"/>
</dbReference>
<proteinExistence type="predicted"/>
<keyword evidence="6" id="KW-1133">Transmembrane helix</keyword>
<dbReference type="InterPro" id="IPR036909">
    <property type="entry name" value="Cyt_c-like_dom_sf"/>
</dbReference>
<dbReference type="EMBL" id="RHLQ01000029">
    <property type="protein sequence ID" value="RNC98223.1"/>
    <property type="molecule type" value="Genomic_DNA"/>
</dbReference>
<dbReference type="SUPFAM" id="SSF46626">
    <property type="entry name" value="Cytochrome c"/>
    <property type="match status" value="1"/>
</dbReference>
<dbReference type="GO" id="GO:0009055">
    <property type="term" value="F:electron transfer activity"/>
    <property type="evidence" value="ECO:0007669"/>
    <property type="project" value="InterPro"/>
</dbReference>
<dbReference type="GO" id="GO:0020037">
    <property type="term" value="F:heme binding"/>
    <property type="evidence" value="ECO:0007669"/>
    <property type="project" value="InterPro"/>
</dbReference>
<protein>
    <submittedName>
        <fullName evidence="8">Cytochrome c</fullName>
    </submittedName>
</protein>
<dbReference type="RefSeq" id="WP_122972558.1">
    <property type="nucleotide sequence ID" value="NZ_RHLQ01000029.1"/>
</dbReference>
<evidence type="ECO:0000256" key="4">
    <source>
        <dbReference type="PROSITE-ProRule" id="PRU00433"/>
    </source>
</evidence>
<dbReference type="Pfam" id="PF13442">
    <property type="entry name" value="Cytochrome_CBB3"/>
    <property type="match status" value="1"/>
</dbReference>
<evidence type="ECO:0000256" key="2">
    <source>
        <dbReference type="ARBA" id="ARBA00022723"/>
    </source>
</evidence>
<accession>A0A3M8H759</accession>
<reference evidence="8 9" key="1">
    <citation type="journal article" date="2014" name="Int. J. Syst. Evol. Microbiol.">
        <title>Lysinibacillus halotolerans sp. nov., isolated from saline-alkaline soil.</title>
        <authorList>
            <person name="Kong D."/>
            <person name="Wang Y."/>
            <person name="Zhao B."/>
            <person name="Li Y."/>
            <person name="Song J."/>
            <person name="Zhai Y."/>
            <person name="Zhang C."/>
            <person name="Wang H."/>
            <person name="Chen X."/>
            <person name="Zhao B."/>
            <person name="Ruan Z."/>
        </authorList>
    </citation>
    <scope>NUCLEOTIDE SEQUENCE [LARGE SCALE GENOMIC DNA]</scope>
    <source>
        <strain evidence="8 9">MCCC 1A12703</strain>
    </source>
</reference>
<feature type="region of interest" description="Disordered" evidence="5">
    <location>
        <begin position="32"/>
        <end position="58"/>
    </location>
</feature>
<organism evidence="8 9">
    <name type="scientific">Lysinibacillus halotolerans</name>
    <dbReference type="NCBI Taxonomy" id="1368476"/>
    <lineage>
        <taxon>Bacteria</taxon>
        <taxon>Bacillati</taxon>
        <taxon>Bacillota</taxon>
        <taxon>Bacilli</taxon>
        <taxon>Bacillales</taxon>
        <taxon>Bacillaceae</taxon>
        <taxon>Lysinibacillus</taxon>
    </lineage>
</organism>
<evidence type="ECO:0000256" key="1">
    <source>
        <dbReference type="ARBA" id="ARBA00022617"/>
    </source>
</evidence>
<dbReference type="AlphaFoldDB" id="A0A3M8H759"/>
<feature type="compositionally biased region" description="Basic and acidic residues" evidence="5">
    <location>
        <begin position="32"/>
        <end position="41"/>
    </location>
</feature>
<evidence type="ECO:0000256" key="3">
    <source>
        <dbReference type="ARBA" id="ARBA00023004"/>
    </source>
</evidence>
<evidence type="ECO:0000259" key="7">
    <source>
        <dbReference type="PROSITE" id="PS51007"/>
    </source>
</evidence>
<dbReference type="OrthoDB" id="7933886at2"/>
<evidence type="ECO:0000313" key="9">
    <source>
        <dbReference type="Proteomes" id="UP000279909"/>
    </source>
</evidence>
<name>A0A3M8H759_9BACI</name>
<keyword evidence="3 4" id="KW-0408">Iron</keyword>
<keyword evidence="1 4" id="KW-0349">Heme</keyword>
<evidence type="ECO:0000256" key="6">
    <source>
        <dbReference type="SAM" id="Phobius"/>
    </source>
</evidence>
<evidence type="ECO:0000256" key="5">
    <source>
        <dbReference type="SAM" id="MobiDB-lite"/>
    </source>
</evidence>